<dbReference type="Proteomes" id="UP000014500">
    <property type="component" value="Unassembled WGS sequence"/>
</dbReference>
<evidence type="ECO:0000313" key="2">
    <source>
        <dbReference type="Proteomes" id="UP000014500"/>
    </source>
</evidence>
<dbReference type="PhylomeDB" id="T1JJ87"/>
<dbReference type="HOGENOM" id="CLU_2852513_0_0_1"/>
<dbReference type="EnsemblMetazoa" id="SMAR013917-RA">
    <property type="protein sequence ID" value="SMAR013917-PA"/>
    <property type="gene ID" value="SMAR013917"/>
</dbReference>
<name>T1JJ87_STRMM</name>
<sequence>MLFRVCFALVTSSFAVTVISQWKCLYDVTLIFPILSLLCEVARWPLTEKQPPTITTGFFHFAISF</sequence>
<dbReference type="AlphaFoldDB" id="T1JJ87"/>
<reference evidence="1" key="2">
    <citation type="submission" date="2015-02" db="UniProtKB">
        <authorList>
            <consortium name="EnsemblMetazoa"/>
        </authorList>
    </citation>
    <scope>IDENTIFICATION</scope>
</reference>
<proteinExistence type="predicted"/>
<dbReference type="EMBL" id="JH432197">
    <property type="status" value="NOT_ANNOTATED_CDS"/>
    <property type="molecule type" value="Genomic_DNA"/>
</dbReference>
<reference evidence="2" key="1">
    <citation type="submission" date="2011-05" db="EMBL/GenBank/DDBJ databases">
        <authorList>
            <person name="Richards S.R."/>
            <person name="Qu J."/>
            <person name="Jiang H."/>
            <person name="Jhangiani S.N."/>
            <person name="Agravi P."/>
            <person name="Goodspeed R."/>
            <person name="Gross S."/>
            <person name="Mandapat C."/>
            <person name="Jackson L."/>
            <person name="Mathew T."/>
            <person name="Pu L."/>
            <person name="Thornton R."/>
            <person name="Saada N."/>
            <person name="Wilczek-Boney K.B."/>
            <person name="Lee S."/>
            <person name="Kovar C."/>
            <person name="Wu Y."/>
            <person name="Scherer S.E."/>
            <person name="Worley K.C."/>
            <person name="Muzny D.M."/>
            <person name="Gibbs R."/>
        </authorList>
    </citation>
    <scope>NUCLEOTIDE SEQUENCE</scope>
    <source>
        <strain evidence="2">Brora</strain>
    </source>
</reference>
<keyword evidence="2" id="KW-1185">Reference proteome</keyword>
<evidence type="ECO:0000313" key="1">
    <source>
        <dbReference type="EnsemblMetazoa" id="SMAR013917-PA"/>
    </source>
</evidence>
<protein>
    <submittedName>
        <fullName evidence="1">Uncharacterized protein</fullName>
    </submittedName>
</protein>
<organism evidence="1 2">
    <name type="scientific">Strigamia maritima</name>
    <name type="common">European centipede</name>
    <name type="synonym">Geophilus maritimus</name>
    <dbReference type="NCBI Taxonomy" id="126957"/>
    <lineage>
        <taxon>Eukaryota</taxon>
        <taxon>Metazoa</taxon>
        <taxon>Ecdysozoa</taxon>
        <taxon>Arthropoda</taxon>
        <taxon>Myriapoda</taxon>
        <taxon>Chilopoda</taxon>
        <taxon>Pleurostigmophora</taxon>
        <taxon>Geophilomorpha</taxon>
        <taxon>Linotaeniidae</taxon>
        <taxon>Strigamia</taxon>
    </lineage>
</organism>
<accession>T1JJ87</accession>